<keyword evidence="4" id="KW-1185">Reference proteome</keyword>
<reference evidence="2 3" key="1">
    <citation type="journal article" date="2012" name="Mol. Microbiol.">
        <title>The genetic and structural basis of two distinct terminal side branch residues in stewartan and amylovoran exopolysaccharides and their potential role in host adaptation.</title>
        <authorList>
            <person name="Wang X."/>
            <person name="Yang F."/>
            <person name="von Bodman S.B."/>
        </authorList>
    </citation>
    <scope>NUCLEOTIDE SEQUENCE [LARGE SCALE GENOMIC DNA]</scope>
    <source>
        <strain evidence="2 3">DC283</strain>
    </source>
</reference>
<dbReference type="OrthoDB" id="6548977at2"/>
<dbReference type="Proteomes" id="UP000005050">
    <property type="component" value="Unassembled WGS sequence"/>
</dbReference>
<protein>
    <submittedName>
        <fullName evidence="2">Putative cytoplasmic protein</fullName>
    </submittedName>
</protein>
<evidence type="ECO:0000313" key="4">
    <source>
        <dbReference type="Proteomes" id="UP000192380"/>
    </source>
</evidence>
<dbReference type="EMBL" id="CP017590">
    <property type="protein sequence ID" value="ARF52370.1"/>
    <property type="molecule type" value="Genomic_DNA"/>
</dbReference>
<sequence length="155" mass="17451">MFRLTSIELDNGEFAVYINDHYLGSEHPDGETLCLGEVLGMLSRLPGVETRTFREPVPDDEEWCWNDIAGRVLPPRSYCRRDVTVAGLIARLLQYPADALCLGTFWLAEDFLSLDESLTGEEIEDAMIICDDSHDACVGFNWDTLRFAIESVKGD</sequence>
<reference evidence="1 4" key="3">
    <citation type="submission" date="2016-10" db="EMBL/GenBank/DDBJ databases">
        <title>Complete Genome Assembly of Pantoea stewartii subsp. stewartii DC283, a Corn Pathogen.</title>
        <authorList>
            <person name="Duong D.A."/>
            <person name="Stevens A.M."/>
            <person name="Jensen R.V."/>
        </authorList>
    </citation>
    <scope>NUCLEOTIDE SEQUENCE [LARGE SCALE GENOMIC DNA]</scope>
    <source>
        <strain evidence="1 4">DC283</strain>
        <plasmid evidence="1 4">pDSJ09</plasmid>
    </source>
</reference>
<dbReference type="PATRIC" id="fig|660596.6.peg.3603"/>
<dbReference type="RefSeq" id="WP_006120880.1">
    <property type="nucleotide sequence ID" value="NZ_AHIE01000028.1"/>
</dbReference>
<geneLocation type="plasmid" evidence="1 4">
    <name>pDSJ09</name>
</geneLocation>
<proteinExistence type="predicted"/>
<evidence type="ECO:0000313" key="2">
    <source>
        <dbReference type="EMBL" id="EHT99197.1"/>
    </source>
</evidence>
<accession>H3RHB7</accession>
<dbReference type="KEGG" id="pstw:DSJ_24295"/>
<dbReference type="EMBL" id="AHIE01000028">
    <property type="protein sequence ID" value="EHT99197.1"/>
    <property type="molecule type" value="Genomic_DNA"/>
</dbReference>
<keyword evidence="1" id="KW-0614">Plasmid</keyword>
<gene>
    <name evidence="2" type="ORF">CKS_5303</name>
    <name evidence="1" type="ORF">DSJ_24295</name>
</gene>
<evidence type="ECO:0000313" key="1">
    <source>
        <dbReference type="EMBL" id="ARF52370.1"/>
    </source>
</evidence>
<name>H3RHB7_PANSE</name>
<dbReference type="AlphaFoldDB" id="H3RHB7"/>
<organism evidence="2 3">
    <name type="scientific">Pantoea stewartii subsp. stewartii DC283</name>
    <dbReference type="NCBI Taxonomy" id="660596"/>
    <lineage>
        <taxon>Bacteria</taxon>
        <taxon>Pseudomonadati</taxon>
        <taxon>Pseudomonadota</taxon>
        <taxon>Gammaproteobacteria</taxon>
        <taxon>Enterobacterales</taxon>
        <taxon>Erwiniaceae</taxon>
        <taxon>Pantoea</taxon>
    </lineage>
</organism>
<dbReference type="Proteomes" id="UP000192380">
    <property type="component" value="Plasmid pDSJ09"/>
</dbReference>
<reference evidence="2" key="2">
    <citation type="submission" date="2012-01" db="EMBL/GenBank/DDBJ databases">
        <authorList>
            <person name="Biehl B.S."/>
            <person name="Ding Y."/>
            <person name="Dugan-Rocha S.P."/>
            <person name="Gibbs R.A."/>
            <person name="Glasner J.D."/>
            <person name="Kovar C."/>
            <person name="Muzny D.M."/>
            <person name="Neeno-Eckwall E.C."/>
            <person name="Perna N.T."/>
            <person name="Qin X."/>
            <person name="von Bodman S.B."/>
            <person name="Weinstock G.M."/>
        </authorList>
    </citation>
    <scope>NUCLEOTIDE SEQUENCE</scope>
    <source>
        <strain evidence="2">DC283</strain>
    </source>
</reference>
<evidence type="ECO:0000313" key="3">
    <source>
        <dbReference type="Proteomes" id="UP000005050"/>
    </source>
</evidence>